<reference evidence="18 19" key="1">
    <citation type="submission" date="2016-11" db="EMBL/GenBank/DDBJ databases">
        <authorList>
            <person name="Jaros S."/>
            <person name="Januszkiewicz K."/>
            <person name="Wedrychowicz H."/>
        </authorList>
    </citation>
    <scope>NUCLEOTIDE SEQUENCE [LARGE SCALE GENOMIC DNA]</scope>
    <source>
        <strain evidence="18 19">DSM 8605</strain>
    </source>
</reference>
<keyword evidence="9 15" id="KW-0233">DNA recombination</keyword>
<dbReference type="GO" id="GO:0005524">
    <property type="term" value="F:ATP binding"/>
    <property type="evidence" value="ECO:0007669"/>
    <property type="project" value="UniProtKB-KW"/>
</dbReference>
<dbReference type="InterPro" id="IPR047112">
    <property type="entry name" value="RecG/Mfd"/>
</dbReference>
<evidence type="ECO:0000256" key="10">
    <source>
        <dbReference type="ARBA" id="ARBA00023204"/>
    </source>
</evidence>
<evidence type="ECO:0000256" key="2">
    <source>
        <dbReference type="ARBA" id="ARBA00017846"/>
    </source>
</evidence>
<comment type="function">
    <text evidence="15">Plays a critical role in recombination and DNA repair. Helps process Holliday junction intermediates to mature products by catalyzing branch migration. Has replication fork regression activity, unwinds stalled or blocked replication forks to make a HJ that can be resolved. Has a DNA unwinding activity characteristic of a DNA helicase with 3'-5' polarity.</text>
</comment>
<dbReference type="InterPro" id="IPR001650">
    <property type="entry name" value="Helicase_C-like"/>
</dbReference>
<keyword evidence="10 15" id="KW-0234">DNA repair</keyword>
<evidence type="ECO:0000313" key="18">
    <source>
        <dbReference type="EMBL" id="SHH17587.1"/>
    </source>
</evidence>
<evidence type="ECO:0000256" key="14">
    <source>
        <dbReference type="ARBA" id="ARBA00048988"/>
    </source>
</evidence>
<keyword evidence="19" id="KW-1185">Reference proteome</keyword>
<evidence type="ECO:0000256" key="12">
    <source>
        <dbReference type="ARBA" id="ARBA00034617"/>
    </source>
</evidence>
<keyword evidence="4 15" id="KW-0227">DNA damage</keyword>
<dbReference type="GO" id="GO:0003677">
    <property type="term" value="F:DNA binding"/>
    <property type="evidence" value="ECO:0007669"/>
    <property type="project" value="UniProtKB-KW"/>
</dbReference>
<dbReference type="InterPro" id="IPR012340">
    <property type="entry name" value="NA-bd_OB-fold"/>
</dbReference>
<dbReference type="GO" id="GO:0006281">
    <property type="term" value="P:DNA repair"/>
    <property type="evidence" value="ECO:0007669"/>
    <property type="project" value="UniProtKB-UniRule"/>
</dbReference>
<dbReference type="EMBL" id="FQXM01000002">
    <property type="protein sequence ID" value="SHH17587.1"/>
    <property type="molecule type" value="Genomic_DNA"/>
</dbReference>
<evidence type="ECO:0000256" key="4">
    <source>
        <dbReference type="ARBA" id="ARBA00022763"/>
    </source>
</evidence>
<dbReference type="InterPro" id="IPR027417">
    <property type="entry name" value="P-loop_NTPase"/>
</dbReference>
<dbReference type="SMART" id="SM00487">
    <property type="entry name" value="DEXDc"/>
    <property type="match status" value="1"/>
</dbReference>
<sequence>MNISDNIENLKGVGKKTAQLLNKLNIKTILDLILYFPTDYETLSLNKKISNCEDKEKISLECLVESINKDIRVKGNMIISSIVLNDGETTFIAKWFNQPYIKKGFLVNNSYNLSGTIKIQKNGSRVLMNAKILGRDKSGNSISPKYQLTKGLTNNFFYKYTNEALNSFVINENLPQELLSKFSLCSLDFAIRKIHKPDTKEELKLATDRLKFQELFAYSIKIGVMKEKRLLNNQGIPFKIAPELINLKEKLPFQLTEAQSKAVREILIDSKKPVAMNRLLQGDVGSGKTVVALIVIFNAIFNGYQAVMMAPTEILAKQHYLDFIEILKDFSVRIAFLASSTSNKEKISIKEKLKAGELDLVIGTHALIEDNVEFENLGIIVTDEQHRFGVNQRARLYNKRVNTDVLVMSATPIPRTLSLCLYGDLDVSIIDKLPPGRKKIDTFWFSKKEKGKVYDLLSMELKEGRQGYVVCPLVEENETMELNSVQQLSEELRSNNLKGFVIESLYGKMKQKEKDAIMERFKNKEIDVLVSTTVIEVGVNVPNSTVMIIEDAERFGLSQLHQLRGRVGRGKYKSYCYLIADGKSQVTKQRMETMVKSNDGFYIAEQDLKIRGSGQVFGIKQHGDENFMLANPIDDMKILICASEEAKKIMKSAKEEDILLKTSIAQRLESEKKLICFN</sequence>
<organism evidence="18 19">
    <name type="scientific">Clostridium grantii DSM 8605</name>
    <dbReference type="NCBI Taxonomy" id="1121316"/>
    <lineage>
        <taxon>Bacteria</taxon>
        <taxon>Bacillati</taxon>
        <taxon>Bacillota</taxon>
        <taxon>Clostridia</taxon>
        <taxon>Eubacteriales</taxon>
        <taxon>Clostridiaceae</taxon>
        <taxon>Clostridium</taxon>
    </lineage>
</organism>
<dbReference type="OrthoDB" id="9804325at2"/>
<dbReference type="Pfam" id="PF19833">
    <property type="entry name" value="RecG_dom3_C"/>
    <property type="match status" value="1"/>
</dbReference>
<dbReference type="PANTHER" id="PTHR47964:SF1">
    <property type="entry name" value="ATP-DEPENDENT DNA HELICASE HOMOLOG RECG, CHLOROPLASTIC"/>
    <property type="match status" value="1"/>
</dbReference>
<name>A0A1M5QTW9_9CLOT</name>
<dbReference type="Pfam" id="PF17191">
    <property type="entry name" value="RecG_wedge"/>
    <property type="match status" value="1"/>
</dbReference>
<dbReference type="Gene3D" id="3.40.50.300">
    <property type="entry name" value="P-loop containing nucleotide triphosphate hydrolases"/>
    <property type="match status" value="2"/>
</dbReference>
<gene>
    <name evidence="18" type="ORF">SAMN02745207_00296</name>
</gene>
<evidence type="ECO:0000256" key="6">
    <source>
        <dbReference type="ARBA" id="ARBA00022806"/>
    </source>
</evidence>
<keyword evidence="6 15" id="KW-0347">Helicase</keyword>
<dbReference type="STRING" id="1121316.SAMN02745207_00296"/>
<evidence type="ECO:0000256" key="11">
    <source>
        <dbReference type="ARBA" id="ARBA00023235"/>
    </source>
</evidence>
<evidence type="ECO:0000256" key="7">
    <source>
        <dbReference type="ARBA" id="ARBA00022840"/>
    </source>
</evidence>
<dbReference type="Gene3D" id="2.40.50.140">
    <property type="entry name" value="Nucleic acid-binding proteins"/>
    <property type="match status" value="1"/>
</dbReference>
<dbReference type="GO" id="GO:0016887">
    <property type="term" value="F:ATP hydrolysis activity"/>
    <property type="evidence" value="ECO:0007669"/>
    <property type="project" value="RHEA"/>
</dbReference>
<dbReference type="InterPro" id="IPR045562">
    <property type="entry name" value="RecG_dom3_C"/>
</dbReference>
<evidence type="ECO:0000256" key="15">
    <source>
        <dbReference type="RuleBase" id="RU363016"/>
    </source>
</evidence>
<dbReference type="InterPro" id="IPR033454">
    <property type="entry name" value="RecG_wedge"/>
</dbReference>
<evidence type="ECO:0000256" key="3">
    <source>
        <dbReference type="ARBA" id="ARBA00022741"/>
    </source>
</evidence>
<evidence type="ECO:0000259" key="17">
    <source>
        <dbReference type="PROSITE" id="PS51194"/>
    </source>
</evidence>
<dbReference type="Pfam" id="PF00270">
    <property type="entry name" value="DEAD"/>
    <property type="match status" value="1"/>
</dbReference>
<dbReference type="PANTHER" id="PTHR47964">
    <property type="entry name" value="ATP-DEPENDENT DNA HELICASE HOMOLOG RECG, CHLOROPLASTIC"/>
    <property type="match status" value="1"/>
</dbReference>
<comment type="catalytic activity">
    <reaction evidence="14 15">
        <text>ATP + H2O = ADP + phosphate + H(+)</text>
        <dbReference type="Rhea" id="RHEA:13065"/>
        <dbReference type="ChEBI" id="CHEBI:15377"/>
        <dbReference type="ChEBI" id="CHEBI:15378"/>
        <dbReference type="ChEBI" id="CHEBI:30616"/>
        <dbReference type="ChEBI" id="CHEBI:43474"/>
        <dbReference type="ChEBI" id="CHEBI:456216"/>
        <dbReference type="EC" id="5.6.2.4"/>
    </reaction>
</comment>
<dbReference type="NCBIfam" id="NF008165">
    <property type="entry name" value="PRK10917.1-3"/>
    <property type="match status" value="1"/>
</dbReference>
<dbReference type="PROSITE" id="PS51194">
    <property type="entry name" value="HELICASE_CTER"/>
    <property type="match status" value="1"/>
</dbReference>
<keyword evidence="8" id="KW-0238">DNA-binding</keyword>
<comment type="catalytic activity">
    <reaction evidence="12 15">
        <text>Couples ATP hydrolysis with the unwinding of duplex DNA by translocating in the 3'-5' direction.</text>
        <dbReference type="EC" id="5.6.2.4"/>
    </reaction>
</comment>
<dbReference type="NCBIfam" id="TIGR00643">
    <property type="entry name" value="recG"/>
    <property type="match status" value="1"/>
</dbReference>
<dbReference type="CDD" id="cd17992">
    <property type="entry name" value="DEXHc_RecG"/>
    <property type="match status" value="1"/>
</dbReference>
<dbReference type="RefSeq" id="WP_073336242.1">
    <property type="nucleotide sequence ID" value="NZ_FQXM01000002.1"/>
</dbReference>
<evidence type="ECO:0000313" key="19">
    <source>
        <dbReference type="Proteomes" id="UP000184447"/>
    </source>
</evidence>
<dbReference type="EC" id="5.6.2.4" evidence="13 15"/>
<dbReference type="InterPro" id="IPR011545">
    <property type="entry name" value="DEAD/DEAH_box_helicase_dom"/>
</dbReference>
<feature type="domain" description="Helicase ATP-binding" evidence="16">
    <location>
        <begin position="269"/>
        <end position="430"/>
    </location>
</feature>
<dbReference type="PROSITE" id="PS51192">
    <property type="entry name" value="HELICASE_ATP_BIND_1"/>
    <property type="match status" value="1"/>
</dbReference>
<dbReference type="InterPro" id="IPR004609">
    <property type="entry name" value="ATP-dep_DNA_helicase_RecG"/>
</dbReference>
<feature type="domain" description="Helicase C-terminal" evidence="17">
    <location>
        <begin position="452"/>
        <end position="609"/>
    </location>
</feature>
<dbReference type="Pfam" id="PF00271">
    <property type="entry name" value="Helicase_C"/>
    <property type="match status" value="1"/>
</dbReference>
<dbReference type="SMART" id="SM00490">
    <property type="entry name" value="HELICc"/>
    <property type="match status" value="1"/>
</dbReference>
<accession>A0A1M5QTW9</accession>
<keyword evidence="7 15" id="KW-0067">ATP-binding</keyword>
<evidence type="ECO:0000256" key="1">
    <source>
        <dbReference type="ARBA" id="ARBA00007504"/>
    </source>
</evidence>
<evidence type="ECO:0000256" key="13">
    <source>
        <dbReference type="ARBA" id="ARBA00034808"/>
    </source>
</evidence>
<proteinExistence type="inferred from homology"/>
<evidence type="ECO:0000256" key="5">
    <source>
        <dbReference type="ARBA" id="ARBA00022801"/>
    </source>
</evidence>
<dbReference type="Proteomes" id="UP000184447">
    <property type="component" value="Unassembled WGS sequence"/>
</dbReference>
<protein>
    <recommendedName>
        <fullName evidence="2 15">ATP-dependent DNA helicase RecG</fullName>
        <ecNumber evidence="13 15">5.6.2.4</ecNumber>
    </recommendedName>
</protein>
<dbReference type="GO" id="GO:0006310">
    <property type="term" value="P:DNA recombination"/>
    <property type="evidence" value="ECO:0007669"/>
    <property type="project" value="UniProtKB-UniRule"/>
</dbReference>
<dbReference type="NCBIfam" id="NF008168">
    <property type="entry name" value="PRK10917.2-2"/>
    <property type="match status" value="1"/>
</dbReference>
<dbReference type="InterPro" id="IPR014001">
    <property type="entry name" value="Helicase_ATP-bd"/>
</dbReference>
<keyword evidence="5 15" id="KW-0378">Hydrolase</keyword>
<dbReference type="SUPFAM" id="SSF50249">
    <property type="entry name" value="Nucleic acid-binding proteins"/>
    <property type="match status" value="1"/>
</dbReference>
<evidence type="ECO:0000256" key="8">
    <source>
        <dbReference type="ARBA" id="ARBA00023125"/>
    </source>
</evidence>
<keyword evidence="3 15" id="KW-0547">Nucleotide-binding</keyword>
<dbReference type="AlphaFoldDB" id="A0A1M5QTW9"/>
<evidence type="ECO:0000259" key="16">
    <source>
        <dbReference type="PROSITE" id="PS51192"/>
    </source>
</evidence>
<dbReference type="SUPFAM" id="SSF52540">
    <property type="entry name" value="P-loop containing nucleoside triphosphate hydrolases"/>
    <property type="match status" value="2"/>
</dbReference>
<keyword evidence="11" id="KW-0413">Isomerase</keyword>
<dbReference type="GO" id="GO:0043138">
    <property type="term" value="F:3'-5' DNA helicase activity"/>
    <property type="evidence" value="ECO:0007669"/>
    <property type="project" value="UniProtKB-EC"/>
</dbReference>
<evidence type="ECO:0000256" key="9">
    <source>
        <dbReference type="ARBA" id="ARBA00023172"/>
    </source>
</evidence>
<comment type="similarity">
    <text evidence="1 15">Belongs to the helicase family. RecG subfamily.</text>
</comment>